<dbReference type="EMBL" id="CWKI01000002">
    <property type="protein sequence ID" value="CTR05568.1"/>
    <property type="molecule type" value="Genomic_DNA"/>
</dbReference>
<dbReference type="AlphaFoldDB" id="A0A0K3C9I9"/>
<keyword evidence="3" id="KW-0808">Transferase</keyword>
<dbReference type="OrthoDB" id="2308815at2759"/>
<gene>
    <name evidence="2" type="primary">FGENESH: predicted gene_2.598</name>
    <name evidence="3" type="ORF">AAT19DRAFT_12591</name>
    <name evidence="2" type="ORF">BN2166_0014290</name>
</gene>
<dbReference type="EMBL" id="LCTV02000002">
    <property type="protein sequence ID" value="PRQ77173.1"/>
    <property type="molecule type" value="Genomic_DNA"/>
</dbReference>
<evidence type="ECO:0000313" key="4">
    <source>
        <dbReference type="Proteomes" id="UP000199069"/>
    </source>
</evidence>
<evidence type="ECO:0000313" key="2">
    <source>
        <dbReference type="EMBL" id="CTR05568.1"/>
    </source>
</evidence>
<proteinExistence type="inferred from homology"/>
<dbReference type="InterPro" id="IPR023606">
    <property type="entry name" value="CoA-Trfase_III_dom_1_sf"/>
</dbReference>
<dbReference type="Pfam" id="PF02515">
    <property type="entry name" value="CoA_transf_3"/>
    <property type="match status" value="1"/>
</dbReference>
<dbReference type="GO" id="GO:0016740">
    <property type="term" value="F:transferase activity"/>
    <property type="evidence" value="ECO:0007669"/>
    <property type="project" value="UniProtKB-KW"/>
</dbReference>
<evidence type="ECO:0000313" key="3">
    <source>
        <dbReference type="EMBL" id="PRQ77173.1"/>
    </source>
</evidence>
<evidence type="ECO:0000256" key="1">
    <source>
        <dbReference type="ARBA" id="ARBA00008383"/>
    </source>
</evidence>
<protein>
    <submittedName>
        <fullName evidence="3">CoA-transferase family III domain-containing protein</fullName>
    </submittedName>
</protein>
<reference evidence="2 4" key="1">
    <citation type="submission" date="2015-07" db="EMBL/GenBank/DDBJ databases">
        <authorList>
            <person name="Cajimat M.N.B."/>
            <person name="Milazzo M.L."/>
            <person name="Fulhorst C.F."/>
        </authorList>
    </citation>
    <scope>NUCLEOTIDE SEQUENCE [LARGE SCALE GENOMIC DNA]</scope>
    <source>
        <strain evidence="2">Single colony</strain>
    </source>
</reference>
<comment type="similarity">
    <text evidence="1">Belongs to the CoA-transferase III family.</text>
</comment>
<dbReference type="InterPro" id="IPR003673">
    <property type="entry name" value="CoA-Trfase_fam_III"/>
</dbReference>
<dbReference type="Proteomes" id="UP000239560">
    <property type="component" value="Unassembled WGS sequence"/>
</dbReference>
<dbReference type="Gene3D" id="3.40.50.10540">
    <property type="entry name" value="Crotonobetainyl-coa:carnitine coa-transferase, domain 1"/>
    <property type="match status" value="2"/>
</dbReference>
<organism evidence="2 4">
    <name type="scientific">Rhodotorula toruloides</name>
    <name type="common">Yeast</name>
    <name type="synonym">Rhodosporidium toruloides</name>
    <dbReference type="NCBI Taxonomy" id="5286"/>
    <lineage>
        <taxon>Eukaryota</taxon>
        <taxon>Fungi</taxon>
        <taxon>Dikarya</taxon>
        <taxon>Basidiomycota</taxon>
        <taxon>Pucciniomycotina</taxon>
        <taxon>Microbotryomycetes</taxon>
        <taxon>Sporidiobolales</taxon>
        <taxon>Sporidiobolaceae</taxon>
        <taxon>Rhodotorula</taxon>
    </lineage>
</organism>
<dbReference type="Gene3D" id="3.30.1540.10">
    <property type="entry name" value="formyl-coa transferase, domain 3"/>
    <property type="match status" value="1"/>
</dbReference>
<dbReference type="PANTHER" id="PTHR48228">
    <property type="entry name" value="SUCCINYL-COA--D-CITRAMALATE COA-TRANSFERASE"/>
    <property type="match status" value="1"/>
</dbReference>
<dbReference type="SUPFAM" id="SSF89796">
    <property type="entry name" value="CoA-transferase family III (CaiB/BaiF)"/>
    <property type="match status" value="2"/>
</dbReference>
<name>A0A0K3C9I9_RHOTO</name>
<sequence>MATAASQAAARLWQHAGLPKATLERLHLPGNDPLPSSFLLGSAAQATIGAAALAAAQLLALRTGGEVVDVAVPARDAVAEFRSEHVATLDGQAVFEWDELAGQYGTKDGWIRPHTNWRHHKEGFLDLLGLPRDAKKADLAAALLDCEADEVAEAAMERGLVCTAMRSFEQWDAHPQGQAAQSRVPSAPFTLTKLDPRAPKPFPPLTSRKPLEGVRVLDLTRVIAGPVAGRTLAAYGADVLWVTSPDLPSLPGLDFDTSRGKRSIHLDLRSASDRATFASLLSTADVLLQSYRPGGLDSLGFGVEAVRKINPDIIYASLTAWGAVDGPEAEKGGPWARRKGFDSLVQFACGIGEAEGRAWAEYERGVNEAEKETVPKALPCQALDHGSGYILAFGIMAALYHRATTGGSFLLTNTLLSTAHFIRSLGRRPPSAALGRPGIKIETAGDLRARGQMATCPGFDEKTVEYVRHAAKFEGNVEFGWERAPAGLGADKAEWLPRTSE</sequence>
<accession>A0A0K3C9I9</accession>
<reference evidence="3 5" key="2">
    <citation type="journal article" date="2018" name="Elife">
        <title>Functional genomics of lipid metabolism in the oleaginous yeast Rhodosporidium toruloides.</title>
        <authorList>
            <person name="Coradetti S.T."/>
            <person name="Pinel D."/>
            <person name="Geiselman G."/>
            <person name="Ito M."/>
            <person name="Mondo S."/>
            <person name="Reilly M.C."/>
            <person name="Cheng Y.F."/>
            <person name="Bauer S."/>
            <person name="Grigoriev I."/>
            <person name="Gladden J.M."/>
            <person name="Simmons B.A."/>
            <person name="Brem R."/>
            <person name="Arkin A.P."/>
            <person name="Skerker J.M."/>
        </authorList>
    </citation>
    <scope>NUCLEOTIDE SEQUENCE [LARGE SCALE GENOMIC DNA]</scope>
    <source>
        <strain evidence="3 5">NBRC 0880</strain>
    </source>
</reference>
<dbReference type="OMA" id="RFWRTAD"/>
<keyword evidence="4" id="KW-1185">Reference proteome</keyword>
<dbReference type="STRING" id="5286.A0A0K3C9I9"/>
<dbReference type="Proteomes" id="UP000199069">
    <property type="component" value="Unassembled WGS sequence"/>
</dbReference>
<dbReference type="InterPro" id="IPR050509">
    <property type="entry name" value="CoA-transferase_III"/>
</dbReference>
<dbReference type="PANTHER" id="PTHR48228:SF4">
    <property type="entry name" value="BLR3030 PROTEIN"/>
    <property type="match status" value="1"/>
</dbReference>
<dbReference type="InterPro" id="IPR044855">
    <property type="entry name" value="CoA-Trfase_III_dom3_sf"/>
</dbReference>
<evidence type="ECO:0000313" key="5">
    <source>
        <dbReference type="Proteomes" id="UP000239560"/>
    </source>
</evidence>